<dbReference type="GO" id="GO:0016491">
    <property type="term" value="F:oxidoreductase activity"/>
    <property type="evidence" value="ECO:0007669"/>
    <property type="project" value="UniProtKB-KW"/>
</dbReference>
<sequence>MATEPKSPKPATVRNSETLRDALEIETPRMRKAIEATRPETVERWAQEAAEPRQWSWPSERRLIGQRIPRLDGAIKATGEATYSYDVNQPRLCYGKMLRCPHGRARIVSLNMAAAERAPGVVAVHVLAETGALLRYHGDPIAAVAAETEEQARDARRLIEVEYEVLPHVVTEEDAMLPDAPQVNEDGNIRIGRLRSSGDVQAALEDADVNFEGIFRTQVQTHSSLETHGVVAEWNGDDLTIWASTQGVHAIRQSLSNYFEIDATRVHVVTPVMGGGFGSKLGPGVEDATAGELARSSGRPVKMLLERDEEHLDTGNRPSAVARIRAGATQDGTLTAFEATGYGTGGITSGANFPMPYIYSVANSYYQASAIYTDAGNQRAMRAPGHPQGSFITEAVMDELATRLQMDPVEFRQNNLPENSLWSEQLDLGAAGIGWENWHPPGDPTPGPMKKGLGCAISTWGSGGGRTRASCTIHPDGSVEMNTGTQDIGTGTRTIVAIVTAEILGLEIEDITVNIGNSDYPYSGSSGGSTTIPSVCPAVRVTAGLALEALFEQIAPQLEVVADQLEARVGAIGVIGNPGRSWSWSEACRMLGSQPIAVNGQWERGLSSSGVNGAQFAAVTVDTETGVVTVDKVSAFHDCGLVIDELTAESQVNGGIIGGLSYALFEERIMDRPTGRMVNPDFEMYHVAGPSDMPEFDVHMMDVPERGVLGLGEPPTIPTAAAIANAVANAIGVRVHSLPITPGKVLGALHEGPEATLPTTRFDLLDAAIAAAAEGSDDQ</sequence>
<evidence type="ECO:0000256" key="2">
    <source>
        <dbReference type="ARBA" id="ARBA00023002"/>
    </source>
</evidence>
<feature type="region of interest" description="Disordered" evidence="3">
    <location>
        <begin position="1"/>
        <end position="20"/>
    </location>
</feature>
<dbReference type="Gene3D" id="3.30.365.10">
    <property type="entry name" value="Aldehyde oxidase/xanthine dehydrogenase, molybdopterin binding domain"/>
    <property type="match status" value="4"/>
</dbReference>
<dbReference type="AlphaFoldDB" id="A0A381NWR7"/>
<keyword evidence="2" id="KW-0560">Oxidoreductase</keyword>
<dbReference type="PANTHER" id="PTHR11908">
    <property type="entry name" value="XANTHINE DEHYDROGENASE"/>
    <property type="match status" value="1"/>
</dbReference>
<dbReference type="PANTHER" id="PTHR11908:SF132">
    <property type="entry name" value="ALDEHYDE OXIDASE 1-RELATED"/>
    <property type="match status" value="1"/>
</dbReference>
<reference evidence="5" key="1">
    <citation type="submission" date="2018-05" db="EMBL/GenBank/DDBJ databases">
        <authorList>
            <person name="Lanie J.A."/>
            <person name="Ng W.-L."/>
            <person name="Kazmierczak K.M."/>
            <person name="Andrzejewski T.M."/>
            <person name="Davidsen T.M."/>
            <person name="Wayne K.J."/>
            <person name="Tettelin H."/>
            <person name="Glass J.I."/>
            <person name="Rusch D."/>
            <person name="Podicherti R."/>
            <person name="Tsui H.-C.T."/>
            <person name="Winkler M.E."/>
        </authorList>
    </citation>
    <scope>NUCLEOTIDE SEQUENCE</scope>
</reference>
<keyword evidence="1" id="KW-0500">Molybdenum</keyword>
<evidence type="ECO:0000259" key="4">
    <source>
        <dbReference type="SMART" id="SM01008"/>
    </source>
</evidence>
<proteinExistence type="predicted"/>
<accession>A0A381NWR7</accession>
<protein>
    <recommendedName>
        <fullName evidence="4">Aldehyde oxidase/xanthine dehydrogenase a/b hammerhead domain-containing protein</fullName>
    </recommendedName>
</protein>
<dbReference type="GO" id="GO:0005506">
    <property type="term" value="F:iron ion binding"/>
    <property type="evidence" value="ECO:0007669"/>
    <property type="project" value="InterPro"/>
</dbReference>
<feature type="domain" description="Aldehyde oxidase/xanthine dehydrogenase a/b hammerhead" evidence="4">
    <location>
        <begin position="78"/>
        <end position="167"/>
    </location>
</feature>
<dbReference type="Pfam" id="PF01315">
    <property type="entry name" value="Ald_Xan_dh_C"/>
    <property type="match status" value="2"/>
</dbReference>
<dbReference type="Pfam" id="PF20256">
    <property type="entry name" value="MoCoBD_2"/>
    <property type="match status" value="1"/>
</dbReference>
<dbReference type="InterPro" id="IPR046867">
    <property type="entry name" value="AldOxase/xan_DH_MoCoBD2"/>
</dbReference>
<dbReference type="InterPro" id="IPR036856">
    <property type="entry name" value="Ald_Oxase/Xan_DH_a/b_sf"/>
</dbReference>
<dbReference type="Gene3D" id="3.90.1170.50">
    <property type="entry name" value="Aldehyde oxidase/xanthine dehydrogenase, a/b hammerhead"/>
    <property type="match status" value="2"/>
</dbReference>
<organism evidence="5">
    <name type="scientific">marine metagenome</name>
    <dbReference type="NCBI Taxonomy" id="408172"/>
    <lineage>
        <taxon>unclassified sequences</taxon>
        <taxon>metagenomes</taxon>
        <taxon>ecological metagenomes</taxon>
    </lineage>
</organism>
<dbReference type="InterPro" id="IPR008274">
    <property type="entry name" value="AldOxase/xan_DH_MoCoBD1"/>
</dbReference>
<dbReference type="InterPro" id="IPR037165">
    <property type="entry name" value="AldOxase/xan_DH_Mopterin-bd_sf"/>
</dbReference>
<evidence type="ECO:0000256" key="1">
    <source>
        <dbReference type="ARBA" id="ARBA00022505"/>
    </source>
</evidence>
<dbReference type="Pfam" id="PF02738">
    <property type="entry name" value="MoCoBD_1"/>
    <property type="match status" value="1"/>
</dbReference>
<dbReference type="SUPFAM" id="SSF56003">
    <property type="entry name" value="Molybdenum cofactor-binding domain"/>
    <property type="match status" value="1"/>
</dbReference>
<evidence type="ECO:0000313" key="5">
    <source>
        <dbReference type="EMBL" id="SUZ58614.1"/>
    </source>
</evidence>
<dbReference type="EMBL" id="UINC01000631">
    <property type="protein sequence ID" value="SUZ58614.1"/>
    <property type="molecule type" value="Genomic_DNA"/>
</dbReference>
<evidence type="ECO:0000256" key="3">
    <source>
        <dbReference type="SAM" id="MobiDB-lite"/>
    </source>
</evidence>
<name>A0A381NWR7_9ZZZZ</name>
<gene>
    <name evidence="5" type="ORF">METZ01_LOCUS11468</name>
</gene>
<dbReference type="SMART" id="SM01008">
    <property type="entry name" value="Ald_Xan_dh_C"/>
    <property type="match status" value="1"/>
</dbReference>
<dbReference type="SUPFAM" id="SSF54665">
    <property type="entry name" value="CO dehydrogenase molybdoprotein N-domain-like"/>
    <property type="match status" value="1"/>
</dbReference>
<dbReference type="InterPro" id="IPR016208">
    <property type="entry name" value="Ald_Oxase/xanthine_DH-like"/>
</dbReference>
<dbReference type="InterPro" id="IPR000674">
    <property type="entry name" value="Ald_Oxase/Xan_DH_a/b"/>
</dbReference>